<organism evidence="7 8">
    <name type="scientific">Amborella trichopoda</name>
    <dbReference type="NCBI Taxonomy" id="13333"/>
    <lineage>
        <taxon>Eukaryota</taxon>
        <taxon>Viridiplantae</taxon>
        <taxon>Streptophyta</taxon>
        <taxon>Embryophyta</taxon>
        <taxon>Tracheophyta</taxon>
        <taxon>Spermatophyta</taxon>
        <taxon>Magnoliopsida</taxon>
        <taxon>Amborellales</taxon>
        <taxon>Amborellaceae</taxon>
        <taxon>Amborella</taxon>
    </lineage>
</organism>
<keyword evidence="1" id="KW-0028">Amino-acid biosynthesis</keyword>
<dbReference type="PRINTS" id="PR00958">
    <property type="entry name" value="HOMSERKINASE"/>
</dbReference>
<keyword evidence="8" id="KW-1185">Reference proteome</keyword>
<dbReference type="EMBL" id="KI392588">
    <property type="protein sequence ID" value="ERN13303.1"/>
    <property type="molecule type" value="Genomic_DNA"/>
</dbReference>
<evidence type="ECO:0000313" key="7">
    <source>
        <dbReference type="EMBL" id="ERN13303.1"/>
    </source>
</evidence>
<dbReference type="PANTHER" id="PTHR20861">
    <property type="entry name" value="HOMOSERINE/4-DIPHOSPHOCYTIDYL-2-C-METHYL-D-ERYTHRITOL KINASE"/>
    <property type="match status" value="1"/>
</dbReference>
<dbReference type="InterPro" id="IPR014721">
    <property type="entry name" value="Ribsml_uS5_D2-typ_fold_subgr"/>
</dbReference>
<dbReference type="PROSITE" id="PS00627">
    <property type="entry name" value="GHMP_KINASES_ATP"/>
    <property type="match status" value="1"/>
</dbReference>
<evidence type="ECO:0000256" key="2">
    <source>
        <dbReference type="ARBA" id="ARBA00022679"/>
    </source>
</evidence>
<evidence type="ECO:0000256" key="5">
    <source>
        <dbReference type="ARBA" id="ARBA00022840"/>
    </source>
</evidence>
<keyword evidence="5" id="KW-0067">ATP-binding</keyword>
<dbReference type="SUPFAM" id="SSF54211">
    <property type="entry name" value="Ribosomal protein S5 domain 2-like"/>
    <property type="match status" value="1"/>
</dbReference>
<dbReference type="AlphaFoldDB" id="W1PYD2"/>
<evidence type="ECO:0000256" key="1">
    <source>
        <dbReference type="ARBA" id="ARBA00022605"/>
    </source>
</evidence>
<dbReference type="InterPro" id="IPR006203">
    <property type="entry name" value="GHMP_knse_ATP-bd_CS"/>
</dbReference>
<evidence type="ECO:0000256" key="4">
    <source>
        <dbReference type="ARBA" id="ARBA00022777"/>
    </source>
</evidence>
<evidence type="ECO:0000256" key="3">
    <source>
        <dbReference type="ARBA" id="ARBA00022741"/>
    </source>
</evidence>
<keyword evidence="4" id="KW-0418">Kinase</keyword>
<dbReference type="SUPFAM" id="SSF55060">
    <property type="entry name" value="GHMP Kinase, C-terminal domain"/>
    <property type="match status" value="1"/>
</dbReference>
<dbReference type="Pfam" id="PF00288">
    <property type="entry name" value="GHMP_kinases_N"/>
    <property type="match status" value="1"/>
</dbReference>
<gene>
    <name evidence="7" type="ORF">AMTR_s00041p00069440</name>
</gene>
<name>W1PYD2_AMBTC</name>
<sequence length="326" mass="33910">MTKRRPAGARKLLATVRLPKALTLSAFSTPQQCVLHQSTIETELDPEPAFAEVTAFAPATIANLGPGFDFLGCAVDGLGDSVTLKIDPETRSGRLVITSIHGDPTKKISLIPNFNCTGIAAIAAMKMLGICSCGLSLSLHKGLPLGSGLGSSAASAAAAALAVNHLLGNRLPVSDLVLAGLESEATVSGYHAANIAPALMGGFVLVQTYAPLPLISLPFPADKDLFFVGTPRFWGWRCLLTPLVEPRRKGLIPGMTEVMKGAVGAGAYGCTISRAGPTAVAVTDCEERGREIGQAMVEAFLKDGKLRASASVHRLDRVVAKVLSTS</sequence>
<dbReference type="Gene3D" id="3.30.230.10">
    <property type="match status" value="1"/>
</dbReference>
<dbReference type="Proteomes" id="UP000017836">
    <property type="component" value="Unassembled WGS sequence"/>
</dbReference>
<evidence type="ECO:0000259" key="6">
    <source>
        <dbReference type="Pfam" id="PF00288"/>
    </source>
</evidence>
<dbReference type="InterPro" id="IPR006204">
    <property type="entry name" value="GHMP_kinase_N_dom"/>
</dbReference>
<protein>
    <recommendedName>
        <fullName evidence="6">GHMP kinase N-terminal domain-containing protein</fullName>
    </recommendedName>
</protein>
<reference evidence="8" key="1">
    <citation type="journal article" date="2013" name="Science">
        <title>The Amborella genome and the evolution of flowering plants.</title>
        <authorList>
            <consortium name="Amborella Genome Project"/>
        </authorList>
    </citation>
    <scope>NUCLEOTIDE SEQUENCE [LARGE SCALE GENOMIC DNA]</scope>
</reference>
<evidence type="ECO:0000313" key="8">
    <source>
        <dbReference type="Proteomes" id="UP000017836"/>
    </source>
</evidence>
<dbReference type="OMA" id="PIFNCAG"/>
<accession>W1PYD2</accession>
<proteinExistence type="predicted"/>
<dbReference type="Gramene" id="ERN13303">
    <property type="protein sequence ID" value="ERN13303"/>
    <property type="gene ID" value="AMTR_s00041p00069440"/>
</dbReference>
<dbReference type="HOGENOM" id="CLU_041243_1_0_1"/>
<keyword evidence="2" id="KW-0808">Transferase</keyword>
<dbReference type="STRING" id="13333.W1PYD2"/>
<keyword evidence="3" id="KW-0547">Nucleotide-binding</keyword>
<dbReference type="GO" id="GO:0016301">
    <property type="term" value="F:kinase activity"/>
    <property type="evidence" value="ECO:0007669"/>
    <property type="project" value="UniProtKB-KW"/>
</dbReference>
<dbReference type="InterPro" id="IPR020568">
    <property type="entry name" value="Ribosomal_Su5_D2-typ_SF"/>
</dbReference>
<dbReference type="GO" id="GO:0008652">
    <property type="term" value="P:amino acid biosynthetic process"/>
    <property type="evidence" value="ECO:0007669"/>
    <property type="project" value="UniProtKB-KW"/>
</dbReference>
<dbReference type="InterPro" id="IPR036554">
    <property type="entry name" value="GHMP_kinase_C_sf"/>
</dbReference>
<dbReference type="eggNOG" id="KOG1537">
    <property type="taxonomic scope" value="Eukaryota"/>
</dbReference>
<feature type="domain" description="GHMP kinase N-terminal" evidence="6">
    <location>
        <begin position="123"/>
        <end position="202"/>
    </location>
</feature>
<dbReference type="GO" id="GO:0005524">
    <property type="term" value="F:ATP binding"/>
    <property type="evidence" value="ECO:0007669"/>
    <property type="project" value="UniProtKB-KW"/>
</dbReference>
<dbReference type="Gene3D" id="3.30.70.890">
    <property type="entry name" value="GHMP kinase, C-terminal domain"/>
    <property type="match status" value="1"/>
</dbReference>
<dbReference type="PANTHER" id="PTHR20861:SF1">
    <property type="entry name" value="HOMOSERINE KINASE"/>
    <property type="match status" value="1"/>
</dbReference>